<sequence>MRSGMARIHVERPHIEERAMRSVSRTGLLVAGFGLAALGGFVGGLLKEQATLTALRGAAGEGSEDLVPWAVGSYRSRWTTFQISPSAVAPASSGSSTPSAARPR</sequence>
<keyword evidence="1" id="KW-0812">Transmembrane</keyword>
<reference evidence="2 3" key="1">
    <citation type="journal article" date="2019" name="Int. J. Syst. Evol. Microbiol.">
        <title>The Global Catalogue of Microorganisms (GCM) 10K type strain sequencing project: providing services to taxonomists for standard genome sequencing and annotation.</title>
        <authorList>
            <consortium name="The Broad Institute Genomics Platform"/>
            <consortium name="The Broad Institute Genome Sequencing Center for Infectious Disease"/>
            <person name="Wu L."/>
            <person name="Ma J."/>
        </authorList>
    </citation>
    <scope>NUCLEOTIDE SEQUENCE [LARGE SCALE GENOMIC DNA]</scope>
    <source>
        <strain evidence="2 3">JCM 16374</strain>
    </source>
</reference>
<protein>
    <submittedName>
        <fullName evidence="2">Uncharacterized protein</fullName>
    </submittedName>
</protein>
<keyword evidence="3" id="KW-1185">Reference proteome</keyword>
<dbReference type="EMBL" id="BAAARK010000005">
    <property type="protein sequence ID" value="GAA2655706.1"/>
    <property type="molecule type" value="Genomic_DNA"/>
</dbReference>
<organism evidence="2 3">
    <name type="scientific">Streptomyces lunalinharesii</name>
    <dbReference type="NCBI Taxonomy" id="333384"/>
    <lineage>
        <taxon>Bacteria</taxon>
        <taxon>Bacillati</taxon>
        <taxon>Actinomycetota</taxon>
        <taxon>Actinomycetes</taxon>
        <taxon>Kitasatosporales</taxon>
        <taxon>Streptomycetaceae</taxon>
        <taxon>Streptomyces</taxon>
    </lineage>
</organism>
<keyword evidence="1" id="KW-0472">Membrane</keyword>
<proteinExistence type="predicted"/>
<comment type="caution">
    <text evidence="2">The sequence shown here is derived from an EMBL/GenBank/DDBJ whole genome shotgun (WGS) entry which is preliminary data.</text>
</comment>
<evidence type="ECO:0000313" key="2">
    <source>
        <dbReference type="EMBL" id="GAA2655706.1"/>
    </source>
</evidence>
<gene>
    <name evidence="2" type="ORF">GCM10009864_21750</name>
</gene>
<dbReference type="Proteomes" id="UP001500994">
    <property type="component" value="Unassembled WGS sequence"/>
</dbReference>
<name>A0ABN3RLJ2_9ACTN</name>
<evidence type="ECO:0000313" key="3">
    <source>
        <dbReference type="Proteomes" id="UP001500994"/>
    </source>
</evidence>
<accession>A0ABN3RLJ2</accession>
<evidence type="ECO:0000256" key="1">
    <source>
        <dbReference type="SAM" id="Phobius"/>
    </source>
</evidence>
<keyword evidence="1" id="KW-1133">Transmembrane helix</keyword>
<feature type="transmembrane region" description="Helical" evidence="1">
    <location>
        <begin position="28"/>
        <end position="46"/>
    </location>
</feature>